<comment type="caution">
    <text evidence="1">The sequence shown here is derived from an EMBL/GenBank/DDBJ whole genome shotgun (WGS) entry which is preliminary data.</text>
</comment>
<dbReference type="RefSeq" id="WP_184580598.1">
    <property type="nucleotide sequence ID" value="NZ_JACHJT010000001.1"/>
</dbReference>
<evidence type="ECO:0000313" key="1">
    <source>
        <dbReference type="EMBL" id="MBB4932899.1"/>
    </source>
</evidence>
<dbReference type="Proteomes" id="UP000523007">
    <property type="component" value="Unassembled WGS sequence"/>
</dbReference>
<evidence type="ECO:0000313" key="2">
    <source>
        <dbReference type="Proteomes" id="UP000523007"/>
    </source>
</evidence>
<gene>
    <name evidence="1" type="ORF">F4561_003719</name>
</gene>
<protein>
    <submittedName>
        <fullName evidence="1">Uncharacterized protein</fullName>
    </submittedName>
</protein>
<dbReference type="AlphaFoldDB" id="A0A7W7RJ14"/>
<name>A0A7W7RJ14_9ACTN</name>
<accession>A0A7W7RJ14</accession>
<organism evidence="1 2">
    <name type="scientific">Lipingzhangella halophila</name>
    <dbReference type="NCBI Taxonomy" id="1783352"/>
    <lineage>
        <taxon>Bacteria</taxon>
        <taxon>Bacillati</taxon>
        <taxon>Actinomycetota</taxon>
        <taxon>Actinomycetes</taxon>
        <taxon>Streptosporangiales</taxon>
        <taxon>Nocardiopsidaceae</taxon>
        <taxon>Lipingzhangella</taxon>
    </lineage>
</organism>
<proteinExistence type="predicted"/>
<keyword evidence="2" id="KW-1185">Reference proteome</keyword>
<sequence>MARATAIPSAARAVRTIAGRRAGRTPPPMRFRYFTRCLGPGRRDGLIRFVHAGGSPRPTALTGRAAARYKETVVRGTVLGMRRSGVLTLL</sequence>
<dbReference type="EMBL" id="JACHJT010000001">
    <property type="protein sequence ID" value="MBB4932899.1"/>
    <property type="molecule type" value="Genomic_DNA"/>
</dbReference>
<reference evidence="1 2" key="1">
    <citation type="submission" date="2020-08" db="EMBL/GenBank/DDBJ databases">
        <title>Sequencing the genomes of 1000 actinobacteria strains.</title>
        <authorList>
            <person name="Klenk H.-P."/>
        </authorList>
    </citation>
    <scope>NUCLEOTIDE SEQUENCE [LARGE SCALE GENOMIC DNA]</scope>
    <source>
        <strain evidence="1 2">DSM 102030</strain>
    </source>
</reference>